<protein>
    <recommendedName>
        <fullName evidence="3">HicA toxin of toxin-antitoxin</fullName>
    </recommendedName>
</protein>
<dbReference type="RefSeq" id="WP_136850527.1">
    <property type="nucleotide sequence ID" value="NZ_SWCI01000001.1"/>
</dbReference>
<comment type="caution">
    <text evidence="1">The sequence shown here is derived from an EMBL/GenBank/DDBJ whole genome shotgun (WGS) entry which is preliminary data.</text>
</comment>
<dbReference type="OrthoDB" id="3621556at2"/>
<evidence type="ECO:0008006" key="3">
    <source>
        <dbReference type="Google" id="ProtNLM"/>
    </source>
</evidence>
<organism evidence="1 2">
    <name type="scientific">Ferrimonas sediminicola</name>
    <dbReference type="NCBI Taxonomy" id="2569538"/>
    <lineage>
        <taxon>Bacteria</taxon>
        <taxon>Pseudomonadati</taxon>
        <taxon>Pseudomonadota</taxon>
        <taxon>Gammaproteobacteria</taxon>
        <taxon>Alteromonadales</taxon>
        <taxon>Ferrimonadaceae</taxon>
        <taxon>Ferrimonas</taxon>
    </lineage>
</organism>
<dbReference type="Proteomes" id="UP000305674">
    <property type="component" value="Unassembled WGS sequence"/>
</dbReference>
<dbReference type="EMBL" id="SWCI01000001">
    <property type="protein sequence ID" value="TKB51198.1"/>
    <property type="molecule type" value="Genomic_DNA"/>
</dbReference>
<accession>A0A4U1BM52</accession>
<proteinExistence type="predicted"/>
<dbReference type="AlphaFoldDB" id="A0A4U1BM52"/>
<evidence type="ECO:0000313" key="1">
    <source>
        <dbReference type="EMBL" id="TKB51198.1"/>
    </source>
</evidence>
<keyword evidence="2" id="KW-1185">Reference proteome</keyword>
<name>A0A4U1BM52_9GAMM</name>
<sequence>MKYSKEPGISALVKQFIGKGWQFQKGRKHGKLIAPWGRAAVIPATPSDRRAYLNLRSQLRRMEASPC</sequence>
<gene>
    <name evidence="1" type="ORF">FCL40_01175</name>
</gene>
<evidence type="ECO:0000313" key="2">
    <source>
        <dbReference type="Proteomes" id="UP000305674"/>
    </source>
</evidence>
<reference evidence="1 2" key="1">
    <citation type="submission" date="2019-04" db="EMBL/GenBank/DDBJ databases">
        <authorList>
            <person name="Hwang J.C."/>
        </authorList>
    </citation>
    <scope>NUCLEOTIDE SEQUENCE [LARGE SCALE GENOMIC DNA]</scope>
    <source>
        <strain evidence="1 2">IMCC35001</strain>
    </source>
</reference>